<dbReference type="AlphaFoldDB" id="A0A382YYK0"/>
<dbReference type="EMBL" id="UINC01179539">
    <property type="protein sequence ID" value="SVD88263.1"/>
    <property type="molecule type" value="Genomic_DNA"/>
</dbReference>
<reference evidence="2" key="1">
    <citation type="submission" date="2018-05" db="EMBL/GenBank/DDBJ databases">
        <authorList>
            <person name="Lanie J.A."/>
            <person name="Ng W.-L."/>
            <person name="Kazmierczak K.M."/>
            <person name="Andrzejewski T.M."/>
            <person name="Davidsen T.M."/>
            <person name="Wayne K.J."/>
            <person name="Tettelin H."/>
            <person name="Glass J.I."/>
            <person name="Rusch D."/>
            <person name="Podicherti R."/>
            <person name="Tsui H.-C.T."/>
            <person name="Winkler M.E."/>
        </authorList>
    </citation>
    <scope>NUCLEOTIDE SEQUENCE</scope>
</reference>
<keyword evidence="1" id="KW-0175">Coiled coil</keyword>
<name>A0A382YYK0_9ZZZZ</name>
<sequence length="75" mass="8664">MGIVKDIIKIDGERDIVRDKNSKALLSRNYEGLKAYKIQKKQMTQILEYENDINTLKSEITAIRATLEVIVNKIK</sequence>
<organism evidence="2">
    <name type="scientific">marine metagenome</name>
    <dbReference type="NCBI Taxonomy" id="408172"/>
    <lineage>
        <taxon>unclassified sequences</taxon>
        <taxon>metagenomes</taxon>
        <taxon>ecological metagenomes</taxon>
    </lineage>
</organism>
<protein>
    <submittedName>
        <fullName evidence="2">Uncharacterized protein</fullName>
    </submittedName>
</protein>
<accession>A0A382YYK0</accession>
<evidence type="ECO:0000256" key="1">
    <source>
        <dbReference type="SAM" id="Coils"/>
    </source>
</evidence>
<proteinExistence type="predicted"/>
<gene>
    <name evidence="2" type="ORF">METZ01_LOCUS441117</name>
</gene>
<feature type="coiled-coil region" evidence="1">
    <location>
        <begin position="39"/>
        <end position="66"/>
    </location>
</feature>
<evidence type="ECO:0000313" key="2">
    <source>
        <dbReference type="EMBL" id="SVD88263.1"/>
    </source>
</evidence>